<keyword evidence="1" id="KW-0805">Transcription regulation</keyword>
<dbReference type="OrthoDB" id="9785164at2"/>
<dbReference type="InterPro" id="IPR009057">
    <property type="entry name" value="Homeodomain-like_sf"/>
</dbReference>
<dbReference type="PANTHER" id="PTHR43479:SF11">
    <property type="entry name" value="ACREF_ENVCD OPERON REPRESSOR-RELATED"/>
    <property type="match status" value="1"/>
</dbReference>
<feature type="DNA-binding region" description="H-T-H motif" evidence="4">
    <location>
        <begin position="25"/>
        <end position="44"/>
    </location>
</feature>
<dbReference type="SUPFAM" id="SSF46689">
    <property type="entry name" value="Homeodomain-like"/>
    <property type="match status" value="1"/>
</dbReference>
<organism evidence="6 7">
    <name type="scientific">Flagellimonas eckloniae</name>
    <dbReference type="NCBI Taxonomy" id="346185"/>
    <lineage>
        <taxon>Bacteria</taxon>
        <taxon>Pseudomonadati</taxon>
        <taxon>Bacteroidota</taxon>
        <taxon>Flavobacteriia</taxon>
        <taxon>Flavobacteriales</taxon>
        <taxon>Flavobacteriaceae</taxon>
        <taxon>Flagellimonas</taxon>
    </lineage>
</organism>
<evidence type="ECO:0000259" key="5">
    <source>
        <dbReference type="PROSITE" id="PS50977"/>
    </source>
</evidence>
<gene>
    <name evidence="6" type="ORF">AAY42_10425</name>
</gene>
<dbReference type="PRINTS" id="PR00455">
    <property type="entry name" value="HTHTETR"/>
</dbReference>
<dbReference type="STRING" id="346185.AAY42_10425"/>
<dbReference type="PATRIC" id="fig|1547436.3.peg.2148"/>
<dbReference type="RefSeq" id="WP_055394916.1">
    <property type="nucleotide sequence ID" value="NZ_LCTZ01000002.1"/>
</dbReference>
<dbReference type="AlphaFoldDB" id="A0A0N8WG16"/>
<evidence type="ECO:0000313" key="7">
    <source>
        <dbReference type="Proteomes" id="UP000050827"/>
    </source>
</evidence>
<dbReference type="InterPro" id="IPR050624">
    <property type="entry name" value="HTH-type_Tx_Regulator"/>
</dbReference>
<evidence type="ECO:0000313" key="6">
    <source>
        <dbReference type="EMBL" id="KQC30243.1"/>
    </source>
</evidence>
<protein>
    <submittedName>
        <fullName evidence="6">TetR family transcriptional regulator</fullName>
    </submittedName>
</protein>
<dbReference type="PANTHER" id="PTHR43479">
    <property type="entry name" value="ACREF/ENVCD OPERON REPRESSOR-RELATED"/>
    <property type="match status" value="1"/>
</dbReference>
<evidence type="ECO:0000256" key="4">
    <source>
        <dbReference type="PROSITE-ProRule" id="PRU00335"/>
    </source>
</evidence>
<dbReference type="InterPro" id="IPR001647">
    <property type="entry name" value="HTH_TetR"/>
</dbReference>
<keyword evidence="3" id="KW-0804">Transcription</keyword>
<dbReference type="Gene3D" id="1.10.357.10">
    <property type="entry name" value="Tetracycline Repressor, domain 2"/>
    <property type="match status" value="1"/>
</dbReference>
<reference evidence="6 7" key="1">
    <citation type="submission" date="2015-04" db="EMBL/GenBank/DDBJ databases">
        <title>Complete genome of flavobacterium.</title>
        <authorList>
            <person name="Kwon Y.M."/>
            <person name="Kim S.-J."/>
        </authorList>
    </citation>
    <scope>NUCLEOTIDE SEQUENCE [LARGE SCALE GENOMIC DNA]</scope>
    <source>
        <strain evidence="6 7">DK169</strain>
    </source>
</reference>
<proteinExistence type="predicted"/>
<sequence>MSDKKSKAIEAATKLFAELGFEKTSMTAICKEANVSKGLVYHHFKSKESILIEIFASSTKKMLELSLIQDSSLEPQEELNELINNIFHQLDNNKLFFQLNLNLMFQPSTNALLKEKILKRADILFNSVKRIFDKVELEKSEILAYTFIAEIDGIALNYLSVFENYPLAKMKEEMINKYSSITNKK</sequence>
<keyword evidence="7" id="KW-1185">Reference proteome</keyword>
<keyword evidence="2 4" id="KW-0238">DNA-binding</keyword>
<comment type="caution">
    <text evidence="6">The sequence shown here is derived from an EMBL/GenBank/DDBJ whole genome shotgun (WGS) entry which is preliminary data.</text>
</comment>
<dbReference type="EMBL" id="LCTZ01000002">
    <property type="protein sequence ID" value="KQC30243.1"/>
    <property type="molecule type" value="Genomic_DNA"/>
</dbReference>
<feature type="domain" description="HTH tetR-type" evidence="5">
    <location>
        <begin position="2"/>
        <end position="62"/>
    </location>
</feature>
<accession>A0A0N8WG16</accession>
<name>A0A0N8WG16_9FLAO</name>
<dbReference type="FunFam" id="1.10.10.60:FF:000141">
    <property type="entry name" value="TetR family transcriptional regulator"/>
    <property type="match status" value="1"/>
</dbReference>
<dbReference type="Proteomes" id="UP000050827">
    <property type="component" value="Unassembled WGS sequence"/>
</dbReference>
<dbReference type="PROSITE" id="PS50977">
    <property type="entry name" value="HTH_TETR_2"/>
    <property type="match status" value="1"/>
</dbReference>
<dbReference type="InterPro" id="IPR023772">
    <property type="entry name" value="DNA-bd_HTH_TetR-type_CS"/>
</dbReference>
<dbReference type="PROSITE" id="PS01081">
    <property type="entry name" value="HTH_TETR_1"/>
    <property type="match status" value="1"/>
</dbReference>
<evidence type="ECO:0000256" key="2">
    <source>
        <dbReference type="ARBA" id="ARBA00023125"/>
    </source>
</evidence>
<evidence type="ECO:0000256" key="1">
    <source>
        <dbReference type="ARBA" id="ARBA00023015"/>
    </source>
</evidence>
<dbReference type="GO" id="GO:0003677">
    <property type="term" value="F:DNA binding"/>
    <property type="evidence" value="ECO:0007669"/>
    <property type="project" value="UniProtKB-UniRule"/>
</dbReference>
<dbReference type="Pfam" id="PF00440">
    <property type="entry name" value="TetR_N"/>
    <property type="match status" value="1"/>
</dbReference>
<evidence type="ECO:0000256" key="3">
    <source>
        <dbReference type="ARBA" id="ARBA00023163"/>
    </source>
</evidence>